<evidence type="ECO:0000259" key="1">
    <source>
        <dbReference type="PROSITE" id="PS50097"/>
    </source>
</evidence>
<dbReference type="Proteomes" id="UP001271007">
    <property type="component" value="Unassembled WGS sequence"/>
</dbReference>
<dbReference type="AlphaFoldDB" id="A0AAJ0GGM1"/>
<dbReference type="SMART" id="SM00225">
    <property type="entry name" value="BTB"/>
    <property type="match status" value="1"/>
</dbReference>
<feature type="domain" description="BTB" evidence="1">
    <location>
        <begin position="14"/>
        <end position="85"/>
    </location>
</feature>
<dbReference type="Pfam" id="PF00651">
    <property type="entry name" value="BTB"/>
    <property type="match status" value="1"/>
</dbReference>
<accession>A0AAJ0GGM1</accession>
<dbReference type="CDD" id="cd18186">
    <property type="entry name" value="BTB_POZ_ZBTB_KLHL-like"/>
    <property type="match status" value="1"/>
</dbReference>
<protein>
    <recommendedName>
        <fullName evidence="1">BTB domain-containing protein</fullName>
    </recommendedName>
</protein>
<dbReference type="Gene3D" id="3.30.710.10">
    <property type="entry name" value="Potassium Channel Kv1.1, Chain A"/>
    <property type="match status" value="1"/>
</dbReference>
<dbReference type="SUPFAM" id="SSF54695">
    <property type="entry name" value="POZ domain"/>
    <property type="match status" value="1"/>
</dbReference>
<proteinExistence type="predicted"/>
<organism evidence="2 3">
    <name type="scientific">Extremus antarcticus</name>
    <dbReference type="NCBI Taxonomy" id="702011"/>
    <lineage>
        <taxon>Eukaryota</taxon>
        <taxon>Fungi</taxon>
        <taxon>Dikarya</taxon>
        <taxon>Ascomycota</taxon>
        <taxon>Pezizomycotina</taxon>
        <taxon>Dothideomycetes</taxon>
        <taxon>Dothideomycetidae</taxon>
        <taxon>Mycosphaerellales</taxon>
        <taxon>Extremaceae</taxon>
        <taxon>Extremus</taxon>
    </lineage>
</organism>
<reference evidence="2" key="1">
    <citation type="submission" date="2023-04" db="EMBL/GenBank/DDBJ databases">
        <title>Black Yeasts Isolated from many extreme environments.</title>
        <authorList>
            <person name="Coleine C."/>
            <person name="Stajich J.E."/>
            <person name="Selbmann L."/>
        </authorList>
    </citation>
    <scope>NUCLEOTIDE SEQUENCE</scope>
    <source>
        <strain evidence="2">CCFEE 5312</strain>
    </source>
</reference>
<dbReference type="InterPro" id="IPR000210">
    <property type="entry name" value="BTB/POZ_dom"/>
</dbReference>
<gene>
    <name evidence="2" type="ORF">LTR09_002168</name>
</gene>
<evidence type="ECO:0000313" key="2">
    <source>
        <dbReference type="EMBL" id="KAK3057129.1"/>
    </source>
</evidence>
<dbReference type="PANTHER" id="PTHR24413">
    <property type="entry name" value="SPECKLE-TYPE POZ PROTEIN"/>
    <property type="match status" value="1"/>
</dbReference>
<dbReference type="InterPro" id="IPR011333">
    <property type="entry name" value="SKP1/BTB/POZ_sf"/>
</dbReference>
<dbReference type="PROSITE" id="PS50097">
    <property type="entry name" value="BTB"/>
    <property type="match status" value="1"/>
</dbReference>
<dbReference type="EMBL" id="JAWDJX010000004">
    <property type="protein sequence ID" value="KAK3057129.1"/>
    <property type="molecule type" value="Genomic_DNA"/>
</dbReference>
<name>A0AAJ0GGM1_9PEZI</name>
<keyword evidence="3" id="KW-1185">Reference proteome</keyword>
<evidence type="ECO:0000313" key="3">
    <source>
        <dbReference type="Proteomes" id="UP001271007"/>
    </source>
</evidence>
<sequence length="272" mass="30511">MANLRELFDQDAFADVIIKSGHLEIKCHRNILSTASDYFKTLLSQDPKHSLAERSQTVIELKDDAPEAIRAILQYIYSFKYERTVKEYLRDDGDVGDDEVVEVEDKDVSAAVYHLQVYVAAQKYLLQKLADKALDALKTALTKITERDQVAGKGLFELVKLLAECQDHNDSFLDRSNDFISRYLSTLMGQKAFRLWYEEDENSSALGVVLGSFNTLNETSDYHQIKICRQCGQGAIDTDTSPTPAELSVATSVAPTRAGSTTSGIRQGSWYF</sequence>
<comment type="caution">
    <text evidence="2">The sequence shown here is derived from an EMBL/GenBank/DDBJ whole genome shotgun (WGS) entry which is preliminary data.</text>
</comment>